<dbReference type="PANTHER" id="PTHR45528:SF1">
    <property type="entry name" value="SENSOR HISTIDINE KINASE CPXA"/>
    <property type="match status" value="1"/>
</dbReference>
<name>A0ABT2S7I8_9FIRM</name>
<evidence type="ECO:0000256" key="10">
    <source>
        <dbReference type="ARBA" id="ARBA00022840"/>
    </source>
</evidence>
<protein>
    <recommendedName>
        <fullName evidence="3">histidine kinase</fullName>
        <ecNumber evidence="3">2.7.13.3</ecNumber>
    </recommendedName>
</protein>
<evidence type="ECO:0000256" key="4">
    <source>
        <dbReference type="ARBA" id="ARBA00022475"/>
    </source>
</evidence>
<evidence type="ECO:0000256" key="8">
    <source>
        <dbReference type="ARBA" id="ARBA00022741"/>
    </source>
</evidence>
<dbReference type="SMART" id="SM00387">
    <property type="entry name" value="HATPase_c"/>
    <property type="match status" value="1"/>
</dbReference>
<keyword evidence="9 17" id="KW-0418">Kinase</keyword>
<dbReference type="CDD" id="cd00075">
    <property type="entry name" value="HATPase"/>
    <property type="match status" value="1"/>
</dbReference>
<evidence type="ECO:0000256" key="14">
    <source>
        <dbReference type="SAM" id="Phobius"/>
    </source>
</evidence>
<dbReference type="InterPro" id="IPR050398">
    <property type="entry name" value="HssS/ArlS-like"/>
</dbReference>
<dbReference type="Proteomes" id="UP001207605">
    <property type="component" value="Unassembled WGS sequence"/>
</dbReference>
<dbReference type="SUPFAM" id="SSF47384">
    <property type="entry name" value="Homodimeric domain of signal transducing histidine kinase"/>
    <property type="match status" value="1"/>
</dbReference>
<dbReference type="SUPFAM" id="SSF55874">
    <property type="entry name" value="ATPase domain of HSP90 chaperone/DNA topoisomerase II/histidine kinase"/>
    <property type="match status" value="1"/>
</dbReference>
<evidence type="ECO:0000313" key="18">
    <source>
        <dbReference type="Proteomes" id="UP001207605"/>
    </source>
</evidence>
<dbReference type="PANTHER" id="PTHR45528">
    <property type="entry name" value="SENSOR HISTIDINE KINASE CPXA"/>
    <property type="match status" value="1"/>
</dbReference>
<dbReference type="CDD" id="cd00082">
    <property type="entry name" value="HisKA"/>
    <property type="match status" value="1"/>
</dbReference>
<proteinExistence type="predicted"/>
<comment type="caution">
    <text evidence="17">The sequence shown here is derived from an EMBL/GenBank/DDBJ whole genome shotgun (WGS) entry which is preliminary data.</text>
</comment>
<evidence type="ECO:0000256" key="9">
    <source>
        <dbReference type="ARBA" id="ARBA00022777"/>
    </source>
</evidence>
<dbReference type="InterPro" id="IPR005467">
    <property type="entry name" value="His_kinase_dom"/>
</dbReference>
<evidence type="ECO:0000256" key="2">
    <source>
        <dbReference type="ARBA" id="ARBA00004651"/>
    </source>
</evidence>
<keyword evidence="18" id="KW-1185">Reference proteome</keyword>
<evidence type="ECO:0000256" key="3">
    <source>
        <dbReference type="ARBA" id="ARBA00012438"/>
    </source>
</evidence>
<dbReference type="Gene3D" id="1.10.287.130">
    <property type="match status" value="1"/>
</dbReference>
<comment type="catalytic activity">
    <reaction evidence="1">
        <text>ATP + protein L-histidine = ADP + protein N-phospho-L-histidine.</text>
        <dbReference type="EC" id="2.7.13.3"/>
    </reaction>
</comment>
<organism evidence="17 18">
    <name type="scientific">Dorea ammoniilytica</name>
    <dbReference type="NCBI Taxonomy" id="2981788"/>
    <lineage>
        <taxon>Bacteria</taxon>
        <taxon>Bacillati</taxon>
        <taxon>Bacillota</taxon>
        <taxon>Clostridia</taxon>
        <taxon>Lachnospirales</taxon>
        <taxon>Lachnospiraceae</taxon>
        <taxon>Dorea</taxon>
    </lineage>
</organism>
<evidence type="ECO:0000256" key="11">
    <source>
        <dbReference type="ARBA" id="ARBA00022989"/>
    </source>
</evidence>
<feature type="domain" description="HAMP" evidence="16">
    <location>
        <begin position="205"/>
        <end position="257"/>
    </location>
</feature>
<dbReference type="EC" id="2.7.13.3" evidence="3"/>
<dbReference type="InterPro" id="IPR003594">
    <property type="entry name" value="HATPase_dom"/>
</dbReference>
<feature type="transmembrane region" description="Helical" evidence="14">
    <location>
        <begin position="184"/>
        <end position="204"/>
    </location>
</feature>
<dbReference type="Gene3D" id="3.30.565.10">
    <property type="entry name" value="Histidine kinase-like ATPase, C-terminal domain"/>
    <property type="match status" value="1"/>
</dbReference>
<dbReference type="SMART" id="SM00304">
    <property type="entry name" value="HAMP"/>
    <property type="match status" value="1"/>
</dbReference>
<evidence type="ECO:0000256" key="12">
    <source>
        <dbReference type="ARBA" id="ARBA00023012"/>
    </source>
</evidence>
<dbReference type="InterPro" id="IPR004358">
    <property type="entry name" value="Sig_transdc_His_kin-like_C"/>
</dbReference>
<evidence type="ECO:0000313" key="17">
    <source>
        <dbReference type="EMBL" id="MCU6700387.1"/>
    </source>
</evidence>
<keyword evidence="8" id="KW-0547">Nucleotide-binding</keyword>
<dbReference type="GO" id="GO:0016301">
    <property type="term" value="F:kinase activity"/>
    <property type="evidence" value="ECO:0007669"/>
    <property type="project" value="UniProtKB-KW"/>
</dbReference>
<dbReference type="SUPFAM" id="SSF158472">
    <property type="entry name" value="HAMP domain-like"/>
    <property type="match status" value="1"/>
</dbReference>
<dbReference type="InterPro" id="IPR036097">
    <property type="entry name" value="HisK_dim/P_sf"/>
</dbReference>
<dbReference type="EMBL" id="JAOQJV010000011">
    <property type="protein sequence ID" value="MCU6700387.1"/>
    <property type="molecule type" value="Genomic_DNA"/>
</dbReference>
<comment type="subcellular location">
    <subcellularLocation>
        <location evidence="2">Cell membrane</location>
        <topology evidence="2">Multi-pass membrane protein</topology>
    </subcellularLocation>
</comment>
<sequence length="498" mass="56412">MKLKTRLVVAFLTVVILPVILSGSVIFAVGKYQMNCIEKTYGISETSVESLSNSIKTLGQLTTKPYRELCDEIDRTPQKMEDAAFLEKINQELEEKKSYLLVRRNDMMAYVGTDYDEAEAVISQLPKYDENRTPSENSIYLGGEAQALVKQIDFQYEDGEEGSAFLVTDVGTVMPEVRAMAREIVIIVVLILLFTIAALIVWIYRAVMGPVAKIQKAAENIKNGNLDFEMPKADNDEFGQVYQNFEDMRIRLKESAEEKIQFDKENKELISNISHDLKTPVTTIKGYAEGIMDGVADTPEKIDKYVRTIYNKANEMNTLINELTLYSKIDTNRIPYNFNTIPVNAYFDDCAEELSMELESKNVEFGYFNYVEGDVKIIADAEQIKRVIHNIINNSLKYMDKAKGMINLRVKDVGDFVQVELEDNGKGIAAKDLTKIFERFYRTDASRNSSKGGSGIGLSIVKKIVEEHGGKIWATSREGTGTTMYFVLRKYQEVPIHE</sequence>
<dbReference type="Pfam" id="PF02518">
    <property type="entry name" value="HATPase_c"/>
    <property type="match status" value="1"/>
</dbReference>
<evidence type="ECO:0000256" key="6">
    <source>
        <dbReference type="ARBA" id="ARBA00022679"/>
    </source>
</evidence>
<evidence type="ECO:0000256" key="5">
    <source>
        <dbReference type="ARBA" id="ARBA00022553"/>
    </source>
</evidence>
<dbReference type="SMART" id="SM00388">
    <property type="entry name" value="HisKA"/>
    <property type="match status" value="1"/>
</dbReference>
<dbReference type="InterPro" id="IPR003661">
    <property type="entry name" value="HisK_dim/P_dom"/>
</dbReference>
<dbReference type="RefSeq" id="WP_262581787.1">
    <property type="nucleotide sequence ID" value="NZ_JAOQJV010000011.1"/>
</dbReference>
<evidence type="ECO:0000256" key="7">
    <source>
        <dbReference type="ARBA" id="ARBA00022692"/>
    </source>
</evidence>
<dbReference type="InterPro" id="IPR036890">
    <property type="entry name" value="HATPase_C_sf"/>
</dbReference>
<reference evidence="17 18" key="1">
    <citation type="journal article" date="2021" name="ISME Commun">
        <title>Automated analysis of genomic sequences facilitates high-throughput and comprehensive description of bacteria.</title>
        <authorList>
            <person name="Hitch T.C.A."/>
        </authorList>
    </citation>
    <scope>NUCLEOTIDE SEQUENCE [LARGE SCALE GENOMIC DNA]</scope>
    <source>
        <strain evidence="17 18">Sanger_02</strain>
    </source>
</reference>
<evidence type="ECO:0000259" key="15">
    <source>
        <dbReference type="PROSITE" id="PS50109"/>
    </source>
</evidence>
<dbReference type="PROSITE" id="PS50109">
    <property type="entry name" value="HIS_KIN"/>
    <property type="match status" value="1"/>
</dbReference>
<dbReference type="InterPro" id="IPR003660">
    <property type="entry name" value="HAMP_dom"/>
</dbReference>
<keyword evidence="5" id="KW-0597">Phosphoprotein</keyword>
<keyword evidence="10" id="KW-0067">ATP-binding</keyword>
<keyword evidence="11 14" id="KW-1133">Transmembrane helix</keyword>
<keyword evidence="4" id="KW-1003">Cell membrane</keyword>
<feature type="domain" description="Histidine kinase" evidence="15">
    <location>
        <begin position="272"/>
        <end position="492"/>
    </location>
</feature>
<evidence type="ECO:0000256" key="13">
    <source>
        <dbReference type="ARBA" id="ARBA00023136"/>
    </source>
</evidence>
<keyword evidence="13 14" id="KW-0472">Membrane</keyword>
<dbReference type="PROSITE" id="PS50885">
    <property type="entry name" value="HAMP"/>
    <property type="match status" value="1"/>
</dbReference>
<gene>
    <name evidence="17" type="ORF">OCV65_09110</name>
</gene>
<evidence type="ECO:0000259" key="16">
    <source>
        <dbReference type="PROSITE" id="PS50885"/>
    </source>
</evidence>
<dbReference type="CDD" id="cd06225">
    <property type="entry name" value="HAMP"/>
    <property type="match status" value="1"/>
</dbReference>
<dbReference type="Gene3D" id="6.10.340.10">
    <property type="match status" value="1"/>
</dbReference>
<keyword evidence="12" id="KW-0902">Two-component regulatory system</keyword>
<dbReference type="PRINTS" id="PR00344">
    <property type="entry name" value="BCTRLSENSOR"/>
</dbReference>
<evidence type="ECO:0000256" key="1">
    <source>
        <dbReference type="ARBA" id="ARBA00000085"/>
    </source>
</evidence>
<keyword evidence="7 14" id="KW-0812">Transmembrane</keyword>
<dbReference type="Pfam" id="PF00512">
    <property type="entry name" value="HisKA"/>
    <property type="match status" value="1"/>
</dbReference>
<accession>A0ABT2S7I8</accession>
<dbReference type="Pfam" id="PF00672">
    <property type="entry name" value="HAMP"/>
    <property type="match status" value="1"/>
</dbReference>
<keyword evidence="6" id="KW-0808">Transferase</keyword>